<comment type="caution">
    <text evidence="13">The sequence shown here is derived from an EMBL/GenBank/DDBJ whole genome shotgun (WGS) entry which is preliminary data.</text>
</comment>
<keyword evidence="3 9" id="KW-0597">Phosphoprotein</keyword>
<dbReference type="PROSITE" id="PS50109">
    <property type="entry name" value="HIS_KIN"/>
    <property type="match status" value="1"/>
</dbReference>
<evidence type="ECO:0000256" key="6">
    <source>
        <dbReference type="ARBA" id="ARBA00022777"/>
    </source>
</evidence>
<dbReference type="CDD" id="cd12914">
    <property type="entry name" value="PDC1_DGC_like"/>
    <property type="match status" value="1"/>
</dbReference>
<evidence type="ECO:0000256" key="8">
    <source>
        <dbReference type="ARBA" id="ARBA00023012"/>
    </source>
</evidence>
<dbReference type="CDD" id="cd12915">
    <property type="entry name" value="PDC2_DGC_like"/>
    <property type="match status" value="1"/>
</dbReference>
<feature type="domain" description="Histidine kinase" evidence="11">
    <location>
        <begin position="402"/>
        <end position="617"/>
    </location>
</feature>
<dbReference type="InterPro" id="IPR054327">
    <property type="entry name" value="His-kinase-like_sensor"/>
</dbReference>
<dbReference type="Proteomes" id="UP000521868">
    <property type="component" value="Unassembled WGS sequence"/>
</dbReference>
<dbReference type="SUPFAM" id="SSF52172">
    <property type="entry name" value="CheY-like"/>
    <property type="match status" value="1"/>
</dbReference>
<evidence type="ECO:0000259" key="11">
    <source>
        <dbReference type="PROSITE" id="PS50109"/>
    </source>
</evidence>
<dbReference type="Gene3D" id="3.40.50.2300">
    <property type="match status" value="1"/>
</dbReference>
<dbReference type="PANTHER" id="PTHR43065:SF46">
    <property type="entry name" value="C4-DICARBOXYLATE TRANSPORT SENSOR PROTEIN DCTB"/>
    <property type="match status" value="1"/>
</dbReference>
<keyword evidence="6" id="KW-0418">Kinase</keyword>
<dbReference type="Gene3D" id="3.30.450.20">
    <property type="entry name" value="PAS domain"/>
    <property type="match status" value="2"/>
</dbReference>
<dbReference type="Gene3D" id="1.10.287.130">
    <property type="match status" value="1"/>
</dbReference>
<feature type="transmembrane region" description="Helical" evidence="10">
    <location>
        <begin position="340"/>
        <end position="360"/>
    </location>
</feature>
<organism evidence="13 14">
    <name type="scientific">Ramlibacter lithotrophicus</name>
    <dbReference type="NCBI Taxonomy" id="2606681"/>
    <lineage>
        <taxon>Bacteria</taxon>
        <taxon>Pseudomonadati</taxon>
        <taxon>Pseudomonadota</taxon>
        <taxon>Betaproteobacteria</taxon>
        <taxon>Burkholderiales</taxon>
        <taxon>Comamonadaceae</taxon>
        <taxon>Ramlibacter</taxon>
    </lineage>
</organism>
<gene>
    <name evidence="13" type="ORF">RAMLITH_03135</name>
</gene>
<dbReference type="InterPro" id="IPR001789">
    <property type="entry name" value="Sig_transdc_resp-reg_receiver"/>
</dbReference>
<keyword evidence="8" id="KW-0902">Two-component regulatory system</keyword>
<dbReference type="PRINTS" id="PR00344">
    <property type="entry name" value="BCTRLSENSOR"/>
</dbReference>
<dbReference type="GO" id="GO:0000155">
    <property type="term" value="F:phosphorelay sensor kinase activity"/>
    <property type="evidence" value="ECO:0007669"/>
    <property type="project" value="InterPro"/>
</dbReference>
<proteinExistence type="predicted"/>
<feature type="transmembrane region" description="Helical" evidence="10">
    <location>
        <begin position="60"/>
        <end position="83"/>
    </location>
</feature>
<evidence type="ECO:0000313" key="14">
    <source>
        <dbReference type="Proteomes" id="UP000521868"/>
    </source>
</evidence>
<dbReference type="PANTHER" id="PTHR43065">
    <property type="entry name" value="SENSOR HISTIDINE KINASE"/>
    <property type="match status" value="1"/>
</dbReference>
<keyword evidence="7" id="KW-0067">ATP-binding</keyword>
<dbReference type="CDD" id="cd00082">
    <property type="entry name" value="HisKA"/>
    <property type="match status" value="1"/>
</dbReference>
<evidence type="ECO:0000256" key="4">
    <source>
        <dbReference type="ARBA" id="ARBA00022679"/>
    </source>
</evidence>
<dbReference type="InterPro" id="IPR004358">
    <property type="entry name" value="Sig_transdc_His_kin-like_C"/>
</dbReference>
<dbReference type="AlphaFoldDB" id="A0A7X6DD28"/>
<keyword evidence="10" id="KW-0812">Transmembrane</keyword>
<dbReference type="Pfam" id="PF00512">
    <property type="entry name" value="HisKA"/>
    <property type="match status" value="1"/>
</dbReference>
<dbReference type="Pfam" id="PF22588">
    <property type="entry name" value="dCache_1_like"/>
    <property type="match status" value="1"/>
</dbReference>
<dbReference type="InterPro" id="IPR011006">
    <property type="entry name" value="CheY-like_superfamily"/>
</dbReference>
<keyword evidence="5" id="KW-0547">Nucleotide-binding</keyword>
<keyword evidence="14" id="KW-1185">Reference proteome</keyword>
<dbReference type="InterPro" id="IPR036890">
    <property type="entry name" value="HATPase_C_sf"/>
</dbReference>
<sequence>MDGPRSGSASNPVVPRVRACSSAAFGACGCIHRYHRFMSATARAAAAEIDVTRASSATLWSLRLLLVLCVAIPAVVFALFAAYRWHAAHQNATQHVDRLVGIAHEHALKVLDNNETLLGRVVDLVGTEDDATVRAAEAVLHERLGAMAADKEQIQSIWVWGADGRPLAGNRFHPLPADLDVSDREFFRWHRDNKGGLYFTEPLVGKATREPFFDMSVGRYRADGSFGGLVSVGLYPAYFRRFHANLVNGEPGALVAMFREDGAVYSRMPGDGAPARISTDGALMQRVLASGGVGAVIAESPIDGRTRILSHRKVGKYPMYVAVGIDVAAVRAGWLKEMAVLAALGVLPMSGLLLAAVIAARRTRQAFDAAQRLQAETAARQRAEQALFQSKKLEAVGRLAGGVAHDFNNALMVVSGNLFILRRLLGEQHARYTDAINRGVDSASKLTKQLLAFSRQNALAPEILRLQDRLPAMEPLLAPVLGSATELSVQVAPDVPPVTADPAELELTLVNLALNARDAIEGAGHLWMRAYTIAQRAETGRQGRWVVIEVRDDGAGIEPNVLEHVFDPFFTTKQLGQGTGLGLSQVYAFCQHGGGWAEAESTRGQGTTIRLFLAPAAPPAAEQAPAAATTDGTVAARVLLVEDNPSIAAVLEETLESVGCSVACQESADDAAAWLDVNSPPDLVLTDIVMPGHRDGLDLARHVRQRYPRLPVIVMTGYSDRMEELATLEVVVLAKPFAPSALLAAIASLGIGTSVT</sequence>
<dbReference type="Pfam" id="PF00072">
    <property type="entry name" value="Response_reg"/>
    <property type="match status" value="1"/>
</dbReference>
<evidence type="ECO:0000313" key="13">
    <source>
        <dbReference type="EMBL" id="NKE64803.1"/>
    </source>
</evidence>
<comment type="catalytic activity">
    <reaction evidence="1">
        <text>ATP + protein L-histidine = ADP + protein N-phospho-L-histidine.</text>
        <dbReference type="EC" id="2.7.13.3"/>
    </reaction>
</comment>
<dbReference type="SUPFAM" id="SSF47384">
    <property type="entry name" value="Homodimeric domain of signal transducing histidine kinase"/>
    <property type="match status" value="1"/>
</dbReference>
<evidence type="ECO:0000256" key="3">
    <source>
        <dbReference type="ARBA" id="ARBA00022553"/>
    </source>
</evidence>
<evidence type="ECO:0000256" key="7">
    <source>
        <dbReference type="ARBA" id="ARBA00022840"/>
    </source>
</evidence>
<reference evidence="13 14" key="1">
    <citation type="journal article" date="2020" name="Nature">
        <title>Bacterial chemolithoautotrophy via manganese oxidation.</title>
        <authorList>
            <person name="Yu H."/>
            <person name="Leadbetter J.R."/>
        </authorList>
    </citation>
    <scope>NUCLEOTIDE SEQUENCE [LARGE SCALE GENOMIC DNA]</scope>
    <source>
        <strain evidence="13 14">RBP-1</strain>
    </source>
</reference>
<evidence type="ECO:0000256" key="9">
    <source>
        <dbReference type="PROSITE-ProRule" id="PRU00169"/>
    </source>
</evidence>
<evidence type="ECO:0000256" key="10">
    <source>
        <dbReference type="SAM" id="Phobius"/>
    </source>
</evidence>
<accession>A0A7X6DD28</accession>
<evidence type="ECO:0000256" key="1">
    <source>
        <dbReference type="ARBA" id="ARBA00000085"/>
    </source>
</evidence>
<dbReference type="SMART" id="SM00448">
    <property type="entry name" value="REC"/>
    <property type="match status" value="1"/>
</dbReference>
<name>A0A7X6DD28_9BURK</name>
<dbReference type="PROSITE" id="PS51257">
    <property type="entry name" value="PROKAR_LIPOPROTEIN"/>
    <property type="match status" value="1"/>
</dbReference>
<dbReference type="InterPro" id="IPR005467">
    <property type="entry name" value="His_kinase_dom"/>
</dbReference>
<dbReference type="PROSITE" id="PS50110">
    <property type="entry name" value="RESPONSE_REGULATORY"/>
    <property type="match status" value="1"/>
</dbReference>
<evidence type="ECO:0000256" key="2">
    <source>
        <dbReference type="ARBA" id="ARBA00012438"/>
    </source>
</evidence>
<keyword evidence="10" id="KW-0472">Membrane</keyword>
<dbReference type="Gene3D" id="3.30.565.10">
    <property type="entry name" value="Histidine kinase-like ATPase, C-terminal domain"/>
    <property type="match status" value="1"/>
</dbReference>
<dbReference type="CDD" id="cd00156">
    <property type="entry name" value="REC"/>
    <property type="match status" value="1"/>
</dbReference>
<feature type="domain" description="Response regulatory" evidence="12">
    <location>
        <begin position="637"/>
        <end position="750"/>
    </location>
</feature>
<keyword evidence="10" id="KW-1133">Transmembrane helix</keyword>
<dbReference type="EC" id="2.7.13.3" evidence="2"/>
<evidence type="ECO:0000256" key="5">
    <source>
        <dbReference type="ARBA" id="ARBA00022741"/>
    </source>
</evidence>
<dbReference type="Pfam" id="PF02518">
    <property type="entry name" value="HATPase_c"/>
    <property type="match status" value="1"/>
</dbReference>
<evidence type="ECO:0000259" key="12">
    <source>
        <dbReference type="PROSITE" id="PS50110"/>
    </source>
</evidence>
<dbReference type="InterPro" id="IPR003594">
    <property type="entry name" value="HATPase_dom"/>
</dbReference>
<dbReference type="SUPFAM" id="SSF55874">
    <property type="entry name" value="ATPase domain of HSP90 chaperone/DNA topoisomerase II/histidine kinase"/>
    <property type="match status" value="1"/>
</dbReference>
<dbReference type="InterPro" id="IPR003661">
    <property type="entry name" value="HisK_dim/P_dom"/>
</dbReference>
<dbReference type="SMART" id="SM00388">
    <property type="entry name" value="HisKA"/>
    <property type="match status" value="1"/>
</dbReference>
<keyword evidence="4" id="KW-0808">Transferase</keyword>
<protein>
    <recommendedName>
        <fullName evidence="2">histidine kinase</fullName>
        <ecNumber evidence="2">2.7.13.3</ecNumber>
    </recommendedName>
</protein>
<dbReference type="GO" id="GO:0005524">
    <property type="term" value="F:ATP binding"/>
    <property type="evidence" value="ECO:0007669"/>
    <property type="project" value="UniProtKB-KW"/>
</dbReference>
<dbReference type="EMBL" id="VTOX01000001">
    <property type="protein sequence ID" value="NKE64803.1"/>
    <property type="molecule type" value="Genomic_DNA"/>
</dbReference>
<feature type="modified residue" description="4-aspartylphosphate" evidence="9">
    <location>
        <position position="687"/>
    </location>
</feature>
<dbReference type="InterPro" id="IPR036097">
    <property type="entry name" value="HisK_dim/P_sf"/>
</dbReference>
<dbReference type="SMART" id="SM00387">
    <property type="entry name" value="HATPase_c"/>
    <property type="match status" value="1"/>
</dbReference>